<keyword evidence="1" id="KW-0963">Cytoplasm</keyword>
<protein>
    <submittedName>
        <fullName evidence="6">SMC-Scp complex subunit ScpB</fullName>
    </submittedName>
</protein>
<gene>
    <name evidence="6" type="primary">scpB</name>
    <name evidence="6" type="ORF">FNH13_10310</name>
</gene>
<evidence type="ECO:0000256" key="2">
    <source>
        <dbReference type="ARBA" id="ARBA00022618"/>
    </source>
</evidence>
<dbReference type="InterPro" id="IPR036390">
    <property type="entry name" value="WH_DNA-bd_sf"/>
</dbReference>
<evidence type="ECO:0000256" key="5">
    <source>
        <dbReference type="SAM" id="MobiDB-lite"/>
    </source>
</evidence>
<dbReference type="KEGG" id="orz:FNH13_10310"/>
<dbReference type="InterPro" id="IPR036388">
    <property type="entry name" value="WH-like_DNA-bd_sf"/>
</dbReference>
<dbReference type="InterPro" id="IPR005234">
    <property type="entry name" value="ScpB_csome_segregation"/>
</dbReference>
<evidence type="ECO:0000256" key="4">
    <source>
        <dbReference type="ARBA" id="ARBA00023306"/>
    </source>
</evidence>
<dbReference type="OrthoDB" id="9806226at2"/>
<dbReference type="NCBIfam" id="TIGR00281">
    <property type="entry name" value="SMC-Scp complex subunit ScpB"/>
    <property type="match status" value="1"/>
</dbReference>
<dbReference type="SUPFAM" id="SSF46785">
    <property type="entry name" value="Winged helix' DNA-binding domain"/>
    <property type="match status" value="2"/>
</dbReference>
<name>A0A516GAW7_9MICO</name>
<dbReference type="Proteomes" id="UP000315395">
    <property type="component" value="Chromosome"/>
</dbReference>
<organism evidence="6 7">
    <name type="scientific">Ornithinimicrobium ciconiae</name>
    <dbReference type="NCBI Taxonomy" id="2594265"/>
    <lineage>
        <taxon>Bacteria</taxon>
        <taxon>Bacillati</taxon>
        <taxon>Actinomycetota</taxon>
        <taxon>Actinomycetes</taxon>
        <taxon>Micrococcales</taxon>
        <taxon>Ornithinimicrobiaceae</taxon>
        <taxon>Ornithinimicrobium</taxon>
    </lineage>
</organism>
<evidence type="ECO:0000313" key="6">
    <source>
        <dbReference type="EMBL" id="QDO88674.1"/>
    </source>
</evidence>
<keyword evidence="2" id="KW-0132">Cell division</keyword>
<keyword evidence="3" id="KW-0159">Chromosome partition</keyword>
<dbReference type="Pfam" id="PF04079">
    <property type="entry name" value="SMC_ScpB"/>
    <property type="match status" value="1"/>
</dbReference>
<dbReference type="EMBL" id="CP041616">
    <property type="protein sequence ID" value="QDO88674.1"/>
    <property type="molecule type" value="Genomic_DNA"/>
</dbReference>
<evidence type="ECO:0000256" key="3">
    <source>
        <dbReference type="ARBA" id="ARBA00022829"/>
    </source>
</evidence>
<accession>A0A516GAW7</accession>
<keyword evidence="4" id="KW-0131">Cell cycle</keyword>
<dbReference type="AlphaFoldDB" id="A0A516GAW7"/>
<proteinExistence type="predicted"/>
<reference evidence="6 7" key="1">
    <citation type="submission" date="2019-07" db="EMBL/GenBank/DDBJ databases">
        <title>complete genome sequencing of Ornithinimicrobium sp. H23M54.</title>
        <authorList>
            <person name="Bae J.-W."/>
            <person name="Lee S.-Y."/>
        </authorList>
    </citation>
    <scope>NUCLEOTIDE SEQUENCE [LARGE SCALE GENOMIC DNA]</scope>
    <source>
        <strain evidence="6 7">H23M54</strain>
    </source>
</reference>
<dbReference type="PANTHER" id="PTHR34298">
    <property type="entry name" value="SEGREGATION AND CONDENSATION PROTEIN B"/>
    <property type="match status" value="1"/>
</dbReference>
<sequence>MTCRRPTMSEPHDDSLSQDLPEGGAVEPDDAVEPDGAVEQVAFDINDFPGGARSAVEAVLMVIDEPVEETLLASALELPVADVTAILEDLATDYAEHERGFMLRRLGGRWRIYTRPEYAPVVEKFLMGGQQARLTQASLETLAVIAYRQPISRTRVSAVRGVNVDGVVRTLVSRGLIEEVIVDGEPGLAALYGTTDLFLQRMGLDSLDDLPALAPYLPSADVIDELASEGHA</sequence>
<evidence type="ECO:0000313" key="7">
    <source>
        <dbReference type="Proteomes" id="UP000315395"/>
    </source>
</evidence>
<dbReference type="PANTHER" id="PTHR34298:SF2">
    <property type="entry name" value="SEGREGATION AND CONDENSATION PROTEIN B"/>
    <property type="match status" value="1"/>
</dbReference>
<dbReference type="Gene3D" id="1.10.10.10">
    <property type="entry name" value="Winged helix-like DNA-binding domain superfamily/Winged helix DNA-binding domain"/>
    <property type="match status" value="2"/>
</dbReference>
<keyword evidence="7" id="KW-1185">Reference proteome</keyword>
<dbReference type="GO" id="GO:0051304">
    <property type="term" value="P:chromosome separation"/>
    <property type="evidence" value="ECO:0007669"/>
    <property type="project" value="InterPro"/>
</dbReference>
<evidence type="ECO:0000256" key="1">
    <source>
        <dbReference type="ARBA" id="ARBA00022490"/>
    </source>
</evidence>
<feature type="region of interest" description="Disordered" evidence="5">
    <location>
        <begin position="1"/>
        <end position="31"/>
    </location>
</feature>
<dbReference type="GO" id="GO:0051301">
    <property type="term" value="P:cell division"/>
    <property type="evidence" value="ECO:0007669"/>
    <property type="project" value="UniProtKB-KW"/>
</dbReference>